<dbReference type="KEGG" id="lfp:Y981_06045"/>
<reference evidence="2 3" key="2">
    <citation type="journal article" date="2015" name="Biomed. Res. Int.">
        <title>Effects of Arsenite Resistance on the Growth and Functional Gene Expression of Leptospirillum ferriphilum and Acidithiobacillus thiooxidans in Pure Culture and Coculture.</title>
        <authorList>
            <person name="Jiang H."/>
            <person name="Liang Y."/>
            <person name="Yin H."/>
            <person name="Xiao Y."/>
            <person name="Guo X."/>
            <person name="Xu Y."/>
            <person name="Hu Q."/>
            <person name="Liu H."/>
            <person name="Liu X."/>
        </authorList>
    </citation>
    <scope>NUCLEOTIDE SEQUENCE [LARGE SCALE GENOMIC DNA]</scope>
    <source>
        <strain evidence="2 3">YSK</strain>
    </source>
</reference>
<evidence type="ECO:0000313" key="2">
    <source>
        <dbReference type="EMBL" id="AIA31704.1"/>
    </source>
</evidence>
<sequence length="95" mass="10212">MELQKMMDRPVPAAYEQGVRSEGLDGFQGLWPFLGATDGDVVSSGECFFKPFSPAQVGCFAPKRAGRRVVKKSGPPGPKKGALRFFGQRQGVPPA</sequence>
<proteinExistence type="predicted"/>
<feature type="region of interest" description="Disordered" evidence="1">
    <location>
        <begin position="68"/>
        <end position="95"/>
    </location>
</feature>
<dbReference type="AlphaFoldDB" id="A0A059XSY0"/>
<dbReference type="Proteomes" id="UP000027059">
    <property type="component" value="Chromosome"/>
</dbReference>
<evidence type="ECO:0000256" key="1">
    <source>
        <dbReference type="SAM" id="MobiDB-lite"/>
    </source>
</evidence>
<gene>
    <name evidence="2" type="ORF">Y981_06045</name>
</gene>
<organism evidence="2 3">
    <name type="scientific">Leptospirillum ferriphilum YSK</name>
    <dbReference type="NCBI Taxonomy" id="1441628"/>
    <lineage>
        <taxon>Bacteria</taxon>
        <taxon>Pseudomonadati</taxon>
        <taxon>Nitrospirota</taxon>
        <taxon>Nitrospiria</taxon>
        <taxon>Nitrospirales</taxon>
        <taxon>Nitrospiraceae</taxon>
        <taxon>Leptospirillum</taxon>
    </lineage>
</organism>
<evidence type="ECO:0000313" key="3">
    <source>
        <dbReference type="Proteomes" id="UP000027059"/>
    </source>
</evidence>
<reference evidence="3" key="1">
    <citation type="submission" date="2014-02" db="EMBL/GenBank/DDBJ databases">
        <title>Complete genome sequence and comparative genomic analysis of the nitrogen-fixing bacterium Leptospirillum ferriphilum YSK.</title>
        <authorList>
            <person name="Guo X."/>
            <person name="Yin H."/>
            <person name="Liang Y."/>
            <person name="Hu Q."/>
            <person name="Ma L."/>
            <person name="Xiao Y."/>
            <person name="Zhang X."/>
            <person name="Qiu G."/>
            <person name="Liu X."/>
        </authorList>
    </citation>
    <scope>NUCLEOTIDE SEQUENCE [LARGE SCALE GENOMIC DNA]</scope>
    <source>
        <strain evidence="3">YSK</strain>
    </source>
</reference>
<protein>
    <submittedName>
        <fullName evidence="2">Uncharacterized protein</fullName>
    </submittedName>
</protein>
<name>A0A059XSY0_9BACT</name>
<dbReference type="HOGENOM" id="CLU_2369392_0_0_0"/>
<keyword evidence="3" id="KW-1185">Reference proteome</keyword>
<accession>A0A059XSY0</accession>
<dbReference type="EMBL" id="CP007243">
    <property type="protein sequence ID" value="AIA31704.1"/>
    <property type="molecule type" value="Genomic_DNA"/>
</dbReference>